<reference evidence="2 3" key="1">
    <citation type="submission" date="2015-09" db="EMBL/GenBank/DDBJ databases">
        <title>Sorangium comparison.</title>
        <authorList>
            <person name="Zaburannyi N."/>
            <person name="Bunk B."/>
            <person name="Overmann J."/>
            <person name="Mueller R."/>
        </authorList>
    </citation>
    <scope>NUCLEOTIDE SEQUENCE [LARGE SCALE GENOMIC DNA]</scope>
    <source>
        <strain evidence="2 3">So ce26</strain>
    </source>
</reference>
<protein>
    <submittedName>
        <fullName evidence="2">Uncharacterized protein</fullName>
    </submittedName>
</protein>
<feature type="region of interest" description="Disordered" evidence="1">
    <location>
        <begin position="151"/>
        <end position="173"/>
    </location>
</feature>
<sequence>MARADLARGSAPLALRQADNVVRVVERKFPEAPASGSCSPRARDQSATATATLAIPLDGLTITAPPPEMLSQKNVESVTGIPPRVFLDTIRAPGFPLPVTKLGKLRLVEREAFVAHLRALASEPELRRNEEADERSRVAALLAAAGLESVPRARAGRASAHAESASRGSLPPK</sequence>
<gene>
    <name evidence="2" type="ORF">SOCE26_054270</name>
</gene>
<evidence type="ECO:0000256" key="1">
    <source>
        <dbReference type="SAM" id="MobiDB-lite"/>
    </source>
</evidence>
<proteinExistence type="predicted"/>
<dbReference type="EMBL" id="CP012673">
    <property type="protein sequence ID" value="AUX43970.1"/>
    <property type="molecule type" value="Genomic_DNA"/>
</dbReference>
<organism evidence="2 3">
    <name type="scientific">Sorangium cellulosum</name>
    <name type="common">Polyangium cellulosum</name>
    <dbReference type="NCBI Taxonomy" id="56"/>
    <lineage>
        <taxon>Bacteria</taxon>
        <taxon>Pseudomonadati</taxon>
        <taxon>Myxococcota</taxon>
        <taxon>Polyangia</taxon>
        <taxon>Polyangiales</taxon>
        <taxon>Polyangiaceae</taxon>
        <taxon>Sorangium</taxon>
    </lineage>
</organism>
<dbReference type="RefSeq" id="WP_234022497.1">
    <property type="nucleotide sequence ID" value="NZ_CP012673.1"/>
</dbReference>
<name>A0A2L0EXE5_SORCE</name>
<dbReference type="AlphaFoldDB" id="A0A2L0EXE5"/>
<evidence type="ECO:0000313" key="3">
    <source>
        <dbReference type="Proteomes" id="UP000238348"/>
    </source>
</evidence>
<evidence type="ECO:0000313" key="2">
    <source>
        <dbReference type="EMBL" id="AUX43970.1"/>
    </source>
</evidence>
<accession>A0A2L0EXE5</accession>
<dbReference type="Proteomes" id="UP000238348">
    <property type="component" value="Chromosome"/>
</dbReference>